<comment type="function">
    <text evidence="3">Plays a role in cilia formation and/or maintenance. Plays a role in the regulation of cell morphology and cytoskeletal organization. Involved in DNA damage repair.</text>
</comment>
<dbReference type="PROSITE" id="PS51450">
    <property type="entry name" value="LRR"/>
    <property type="match status" value="2"/>
</dbReference>
<feature type="region of interest" description="Disordered" evidence="6">
    <location>
        <begin position="181"/>
        <end position="205"/>
    </location>
</feature>
<proteinExistence type="predicted"/>
<evidence type="ECO:0000259" key="7">
    <source>
        <dbReference type="SMART" id="SM00446"/>
    </source>
</evidence>
<feature type="domain" description="U2A'/phosphoprotein 32 family A C-terminal" evidence="7">
    <location>
        <begin position="104"/>
        <end position="122"/>
    </location>
</feature>
<accession>A0AAV7MEK0</accession>
<sequence>MKLTRKMVLSRAKACELESVRKLNCWGSRLSDISVCREIPNIEVITLSVNQISSLQPLSQCQNLAELYLRKNNIQSLREVCHLQGLPCLRVLWLAENPCCGPDPHRYRMTVLRALPGLQKLDNQAVSEDELAQAKEEGDLLLAPSSGVGNGCHPTPTVATDTESDLLNFSMEETNKIREQLGMKPLPRDKFSSFESPKQTGSSSWKRESNVVSAILLLLQELDRDGLQAVHQTAGDMLQVLQQNEHQGETQEEASALQNE</sequence>
<dbReference type="FunFam" id="3.80.10.10:FF:000094">
    <property type="entry name" value="protein C21orf2 isoform X1"/>
    <property type="match status" value="1"/>
</dbReference>
<dbReference type="InterPro" id="IPR001611">
    <property type="entry name" value="Leu-rich_rpt"/>
</dbReference>
<reference evidence="8" key="1">
    <citation type="journal article" date="2022" name="bioRxiv">
        <title>Sequencing and chromosome-scale assembly of the giantPleurodeles waltlgenome.</title>
        <authorList>
            <person name="Brown T."/>
            <person name="Elewa A."/>
            <person name="Iarovenko S."/>
            <person name="Subramanian E."/>
            <person name="Araus A.J."/>
            <person name="Petzold A."/>
            <person name="Susuki M."/>
            <person name="Suzuki K.-i.T."/>
            <person name="Hayashi T."/>
            <person name="Toyoda A."/>
            <person name="Oliveira C."/>
            <person name="Osipova E."/>
            <person name="Leigh N.D."/>
            <person name="Simon A."/>
            <person name="Yun M.H."/>
        </authorList>
    </citation>
    <scope>NUCLEOTIDE SEQUENCE</scope>
    <source>
        <strain evidence="8">20211129_DDA</strain>
        <tissue evidence="8">Liver</tissue>
    </source>
</reference>
<dbReference type="Gene3D" id="3.80.10.10">
    <property type="entry name" value="Ribonuclease Inhibitor"/>
    <property type="match status" value="1"/>
</dbReference>
<organism evidence="8 9">
    <name type="scientific">Pleurodeles waltl</name>
    <name type="common">Iberian ribbed newt</name>
    <dbReference type="NCBI Taxonomy" id="8319"/>
    <lineage>
        <taxon>Eukaryota</taxon>
        <taxon>Metazoa</taxon>
        <taxon>Chordata</taxon>
        <taxon>Craniata</taxon>
        <taxon>Vertebrata</taxon>
        <taxon>Euteleostomi</taxon>
        <taxon>Amphibia</taxon>
        <taxon>Batrachia</taxon>
        <taxon>Caudata</taxon>
        <taxon>Salamandroidea</taxon>
        <taxon>Salamandridae</taxon>
        <taxon>Pleurodelinae</taxon>
        <taxon>Pleurodeles</taxon>
    </lineage>
</organism>
<evidence type="ECO:0000256" key="4">
    <source>
        <dbReference type="ARBA" id="ARBA00062587"/>
    </source>
</evidence>
<evidence type="ECO:0000313" key="8">
    <source>
        <dbReference type="EMBL" id="KAJ1101604.1"/>
    </source>
</evidence>
<gene>
    <name evidence="8" type="ORF">NDU88_006670</name>
</gene>
<dbReference type="GO" id="GO:0036064">
    <property type="term" value="C:ciliary basal body"/>
    <property type="evidence" value="ECO:0007669"/>
    <property type="project" value="UniProtKB-ARBA"/>
</dbReference>
<keyword evidence="9" id="KW-1185">Reference proteome</keyword>
<evidence type="ECO:0000256" key="3">
    <source>
        <dbReference type="ARBA" id="ARBA00053373"/>
    </source>
</evidence>
<dbReference type="PANTHER" id="PTHR18849:SF0">
    <property type="entry name" value="CILIA- AND FLAGELLA-ASSOCIATED PROTEIN 410-RELATED"/>
    <property type="match status" value="1"/>
</dbReference>
<evidence type="ECO:0000313" key="9">
    <source>
        <dbReference type="Proteomes" id="UP001066276"/>
    </source>
</evidence>
<evidence type="ECO:0000256" key="1">
    <source>
        <dbReference type="ARBA" id="ARBA00022614"/>
    </source>
</evidence>
<dbReference type="Proteomes" id="UP001066276">
    <property type="component" value="Chromosome 10"/>
</dbReference>
<evidence type="ECO:0000256" key="2">
    <source>
        <dbReference type="ARBA" id="ARBA00022737"/>
    </source>
</evidence>
<dbReference type="GO" id="GO:0007010">
    <property type="term" value="P:cytoskeleton organization"/>
    <property type="evidence" value="ECO:0007669"/>
    <property type="project" value="TreeGrafter"/>
</dbReference>
<evidence type="ECO:0000256" key="6">
    <source>
        <dbReference type="SAM" id="MobiDB-lite"/>
    </source>
</evidence>
<evidence type="ECO:0000256" key="5">
    <source>
        <dbReference type="ARBA" id="ARBA00074183"/>
    </source>
</evidence>
<feature type="compositionally biased region" description="Basic and acidic residues" evidence="6">
    <location>
        <begin position="181"/>
        <end position="192"/>
    </location>
</feature>
<dbReference type="InterPro" id="IPR003603">
    <property type="entry name" value="U2A'_phosphoprotein32A_C"/>
</dbReference>
<dbReference type="Pfam" id="PF19252">
    <property type="entry name" value="HIND"/>
    <property type="match status" value="1"/>
</dbReference>
<dbReference type="GO" id="GO:0000398">
    <property type="term" value="P:mRNA splicing, via spliceosome"/>
    <property type="evidence" value="ECO:0007669"/>
    <property type="project" value="InterPro"/>
</dbReference>
<dbReference type="PANTHER" id="PTHR18849">
    <property type="entry name" value="LEUCINE RICH REPEAT PROTEIN"/>
    <property type="match status" value="1"/>
</dbReference>
<dbReference type="GO" id="GO:0097733">
    <property type="term" value="C:photoreceptor cell cilium"/>
    <property type="evidence" value="ECO:0007669"/>
    <property type="project" value="UniProtKB-ARBA"/>
</dbReference>
<keyword evidence="1" id="KW-0433">Leucine-rich repeat</keyword>
<feature type="compositionally biased region" description="Polar residues" evidence="6">
    <location>
        <begin position="193"/>
        <end position="204"/>
    </location>
</feature>
<protein>
    <recommendedName>
        <fullName evidence="5">Cilia- and flagella-associated protein 410</fullName>
    </recommendedName>
</protein>
<dbReference type="AlphaFoldDB" id="A0AAV7MEK0"/>
<dbReference type="GO" id="GO:0046540">
    <property type="term" value="C:U4/U6 x U5 tri-snRNP complex"/>
    <property type="evidence" value="ECO:0007669"/>
    <property type="project" value="InterPro"/>
</dbReference>
<dbReference type="InterPro" id="IPR045347">
    <property type="entry name" value="HIND"/>
</dbReference>
<keyword evidence="2" id="KW-0677">Repeat</keyword>
<dbReference type="InterPro" id="IPR032675">
    <property type="entry name" value="LRR_dom_sf"/>
</dbReference>
<dbReference type="SUPFAM" id="SSF52058">
    <property type="entry name" value="L domain-like"/>
    <property type="match status" value="1"/>
</dbReference>
<name>A0AAV7MEK0_PLEWA</name>
<comment type="caution">
    <text evidence="8">The sequence shown here is derived from an EMBL/GenBank/DDBJ whole genome shotgun (WGS) entry which is preliminary data.</text>
</comment>
<dbReference type="SMART" id="SM00446">
    <property type="entry name" value="LRRcap"/>
    <property type="match status" value="1"/>
</dbReference>
<comment type="subunit">
    <text evidence="4">Found in a complex with CFAP410, NEK1 and SPATA7. Interacts with NEK1.</text>
</comment>
<dbReference type="EMBL" id="JANPWB010000014">
    <property type="protein sequence ID" value="KAJ1101604.1"/>
    <property type="molecule type" value="Genomic_DNA"/>
</dbReference>